<evidence type="ECO:0000313" key="4">
    <source>
        <dbReference type="RefSeq" id="XP_042559177.1"/>
    </source>
</evidence>
<dbReference type="PANTHER" id="PTHR16675:SF235">
    <property type="entry name" value="SHKT DOMAIN-CONTAINING PROTEIN"/>
    <property type="match status" value="1"/>
</dbReference>
<dbReference type="GO" id="GO:0009897">
    <property type="term" value="C:external side of plasma membrane"/>
    <property type="evidence" value="ECO:0007669"/>
    <property type="project" value="TreeGrafter"/>
</dbReference>
<dbReference type="Pfam" id="PF00129">
    <property type="entry name" value="MHC_I"/>
    <property type="match status" value="1"/>
</dbReference>
<dbReference type="GO" id="GO:0005615">
    <property type="term" value="C:extracellular space"/>
    <property type="evidence" value="ECO:0007669"/>
    <property type="project" value="TreeGrafter"/>
</dbReference>
<dbReference type="GO" id="GO:0006955">
    <property type="term" value="P:immune response"/>
    <property type="evidence" value="ECO:0007669"/>
    <property type="project" value="TreeGrafter"/>
</dbReference>
<evidence type="ECO:0000259" key="2">
    <source>
        <dbReference type="Pfam" id="PF00129"/>
    </source>
</evidence>
<accession>A0A8M1K616</accession>
<name>A0A8M1K616_CLUHA</name>
<dbReference type="Proteomes" id="UP000515152">
    <property type="component" value="Chromosome 2"/>
</dbReference>
<dbReference type="RefSeq" id="XP_042559177.1">
    <property type="nucleotide sequence ID" value="XM_042703243.1"/>
</dbReference>
<keyword evidence="3" id="KW-1185">Reference proteome</keyword>
<dbReference type="InterPro" id="IPR011161">
    <property type="entry name" value="MHC_I-like_Ag-recog"/>
</dbReference>
<evidence type="ECO:0000313" key="3">
    <source>
        <dbReference type="Proteomes" id="UP000515152"/>
    </source>
</evidence>
<dbReference type="OrthoDB" id="8890485at2759"/>
<gene>
    <name evidence="4" type="primary">LOC122128696</name>
</gene>
<proteinExistence type="predicted"/>
<feature type="domain" description="MHC class I-like antigen recognition-like" evidence="2">
    <location>
        <begin position="83"/>
        <end position="204"/>
    </location>
</feature>
<keyword evidence="1" id="KW-0325">Glycoprotein</keyword>
<reference evidence="4" key="1">
    <citation type="submission" date="2025-08" db="UniProtKB">
        <authorList>
            <consortium name="RefSeq"/>
        </authorList>
    </citation>
    <scope>IDENTIFICATION</scope>
</reference>
<dbReference type="PANTHER" id="PTHR16675">
    <property type="entry name" value="MHC CLASS I-RELATED"/>
    <property type="match status" value="1"/>
</dbReference>
<dbReference type="InterPro" id="IPR050208">
    <property type="entry name" value="MHC_class-I_related"/>
</dbReference>
<dbReference type="AlphaFoldDB" id="A0A8M1K616"/>
<evidence type="ECO:0000256" key="1">
    <source>
        <dbReference type="ARBA" id="ARBA00023180"/>
    </source>
</evidence>
<dbReference type="KEGG" id="char:122128696"/>
<dbReference type="GeneID" id="122128696"/>
<protein>
    <submittedName>
        <fullName evidence="4">Hereditary hemochromatosis protein homolog</fullName>
    </submittedName>
</protein>
<organism evidence="3 4">
    <name type="scientific">Clupea harengus</name>
    <name type="common">Atlantic herring</name>
    <dbReference type="NCBI Taxonomy" id="7950"/>
    <lineage>
        <taxon>Eukaryota</taxon>
        <taxon>Metazoa</taxon>
        <taxon>Chordata</taxon>
        <taxon>Craniata</taxon>
        <taxon>Vertebrata</taxon>
        <taxon>Euteleostomi</taxon>
        <taxon>Actinopterygii</taxon>
        <taxon>Neopterygii</taxon>
        <taxon>Teleostei</taxon>
        <taxon>Clupei</taxon>
        <taxon>Clupeiformes</taxon>
        <taxon>Clupeoidei</taxon>
        <taxon>Clupeidae</taxon>
        <taxon>Clupea</taxon>
    </lineage>
</organism>
<sequence>MECAVGESSSFYHSANCLCCCTTTTSATVQANATAPATTSDLRVTMGTTPTLHGNTLEVQFTVFRAPNNKLQFQQTSLLSGHVIFSCNSQTLTDQPRQAWVTHTFTKEELEERRKQCVDQHYEHFDWFEMIEKTITVTAEFLQRRRGCMINSSGVYAFDEWGVNGEDFLTFEPQTLKWTPLSDLATHVAVEWNKQDSLIRNHVYGDFGQILCPETHNTLKLKRATWINESTQTDMELRIFAKPIPGNTSMNLQCHVTASDLSGVRIQLTKDGVPLDYGVERIGPRPNGDGTVQMRVEVLTTMDTNKHYRCEAHSQTVNKSVLFGKINIVSTVK</sequence>